<dbReference type="GO" id="GO:0032153">
    <property type="term" value="C:cell division site"/>
    <property type="evidence" value="ECO:0007669"/>
    <property type="project" value="TreeGrafter"/>
</dbReference>
<dbReference type="GO" id="GO:0009898">
    <property type="term" value="C:cytoplasmic side of plasma membrane"/>
    <property type="evidence" value="ECO:0007669"/>
    <property type="project" value="TreeGrafter"/>
</dbReference>
<proteinExistence type="predicted"/>
<dbReference type="InterPro" id="IPR050696">
    <property type="entry name" value="FtsA/MreB"/>
</dbReference>
<reference evidence="1 2" key="1">
    <citation type="submission" date="2018-06" db="EMBL/GenBank/DDBJ databases">
        <authorList>
            <consortium name="Pathogen Informatics"/>
            <person name="Doyle S."/>
        </authorList>
    </citation>
    <scope>NUCLEOTIDE SEQUENCE [LARGE SCALE GENOMIC DNA]</scope>
    <source>
        <strain evidence="1 2">NCTC11468</strain>
    </source>
</reference>
<dbReference type="KEGG" id="tpty:NCTC11468_03087"/>
<dbReference type="InterPro" id="IPR043129">
    <property type="entry name" value="ATPase_NBD"/>
</dbReference>
<keyword evidence="1" id="KW-0132">Cell division</keyword>
<dbReference type="NCBIfam" id="TIGR01174">
    <property type="entry name" value="ftsA"/>
    <property type="match status" value="1"/>
</dbReference>
<dbReference type="Pfam" id="PF14450">
    <property type="entry name" value="FtsA"/>
    <property type="match status" value="1"/>
</dbReference>
<dbReference type="Proteomes" id="UP000248758">
    <property type="component" value="Chromosome 1"/>
</dbReference>
<dbReference type="EMBL" id="LS483499">
    <property type="protein sequence ID" value="SQK76679.1"/>
    <property type="molecule type" value="Genomic_DNA"/>
</dbReference>
<keyword evidence="1" id="KW-0131">Cell cycle</keyword>
<dbReference type="InterPro" id="IPR020823">
    <property type="entry name" value="Cell_div_FtsA"/>
</dbReference>
<accession>A0A2X5NTA7</accession>
<protein>
    <submittedName>
        <fullName evidence="1">Cell division protein FtsA</fullName>
    </submittedName>
</protein>
<sequence length="188" mass="20365">MIPYAGNVVTSDIAYAFGTPPTDAEAIKVRHGCALGSIVGKDENVEVPSVGGRPPRSLQRQTLAEVIEPRYTELLNLVNDEILELQEQLRQQGVKHHLAAGIVLTGGAGQIEGLAACAQKVFHTQVRIGQPLNITGLTDYAQEPYYSTAVGLLHYGKESHLGGEGDSETRASVGGWFKRINSWLKKEF</sequence>
<gene>
    <name evidence="1" type="primary">ftsA_1</name>
    <name evidence="1" type="ORF">NCTC11468_03087</name>
</gene>
<dbReference type="FunFam" id="3.30.420.40:FF:000030">
    <property type="entry name" value="Cell division protein FtsA"/>
    <property type="match status" value="1"/>
</dbReference>
<evidence type="ECO:0000313" key="2">
    <source>
        <dbReference type="Proteomes" id="UP000248758"/>
    </source>
</evidence>
<dbReference type="SUPFAM" id="SSF53067">
    <property type="entry name" value="Actin-like ATPase domain"/>
    <property type="match status" value="1"/>
</dbReference>
<dbReference type="PANTHER" id="PTHR32432:SF4">
    <property type="entry name" value="CELL DIVISION PROTEIN FTSA"/>
    <property type="match status" value="1"/>
</dbReference>
<name>A0A2X5NTA7_9GAMM</name>
<dbReference type="PANTHER" id="PTHR32432">
    <property type="entry name" value="CELL DIVISION PROTEIN FTSA-RELATED"/>
    <property type="match status" value="1"/>
</dbReference>
<organism evidence="1 2">
    <name type="scientific">Tatumella ptyseos</name>
    <dbReference type="NCBI Taxonomy" id="82987"/>
    <lineage>
        <taxon>Bacteria</taxon>
        <taxon>Pseudomonadati</taxon>
        <taxon>Pseudomonadota</taxon>
        <taxon>Gammaproteobacteria</taxon>
        <taxon>Enterobacterales</taxon>
        <taxon>Erwiniaceae</taxon>
        <taxon>Tatumella</taxon>
    </lineage>
</organism>
<dbReference type="GO" id="GO:0051301">
    <property type="term" value="P:cell division"/>
    <property type="evidence" value="ECO:0007669"/>
    <property type="project" value="UniProtKB-KW"/>
</dbReference>
<dbReference type="Gene3D" id="3.30.420.40">
    <property type="match status" value="1"/>
</dbReference>
<dbReference type="AlphaFoldDB" id="A0A2X5NTA7"/>
<evidence type="ECO:0000313" key="1">
    <source>
        <dbReference type="EMBL" id="SQK76679.1"/>
    </source>
</evidence>